<evidence type="ECO:0000256" key="1">
    <source>
        <dbReference type="ARBA" id="ARBA00006739"/>
    </source>
</evidence>
<evidence type="ECO:0000313" key="5">
    <source>
        <dbReference type="EMBL" id="KKM21599.1"/>
    </source>
</evidence>
<comment type="similarity">
    <text evidence="1">Belongs to the glycosyltransferase 2 family.</text>
</comment>
<dbReference type="PANTHER" id="PTHR43398">
    <property type="entry name" value="DOLICHOL-PHOSPHATE MANNOSYLTRANSFERASE SUBUNIT 1"/>
    <property type="match status" value="1"/>
</dbReference>
<reference evidence="5" key="1">
    <citation type="journal article" date="2015" name="Nature">
        <title>Complex archaea that bridge the gap between prokaryotes and eukaryotes.</title>
        <authorList>
            <person name="Spang A."/>
            <person name="Saw J.H."/>
            <person name="Jorgensen S.L."/>
            <person name="Zaremba-Niedzwiedzka K."/>
            <person name="Martijn J."/>
            <person name="Lind A.E."/>
            <person name="van Eijk R."/>
            <person name="Schleper C."/>
            <person name="Guy L."/>
            <person name="Ettema T.J."/>
        </authorList>
    </citation>
    <scope>NUCLEOTIDE SEQUENCE</scope>
</reference>
<dbReference type="GO" id="GO:0035269">
    <property type="term" value="P:protein O-linked glycosylation via mannose"/>
    <property type="evidence" value="ECO:0007669"/>
    <property type="project" value="TreeGrafter"/>
</dbReference>
<dbReference type="Pfam" id="PF00535">
    <property type="entry name" value="Glycos_transf_2"/>
    <property type="match status" value="1"/>
</dbReference>
<dbReference type="EMBL" id="LAZR01013516">
    <property type="protein sequence ID" value="KKM21599.1"/>
    <property type="molecule type" value="Genomic_DNA"/>
</dbReference>
<dbReference type="GO" id="GO:0006506">
    <property type="term" value="P:GPI anchor biosynthetic process"/>
    <property type="evidence" value="ECO:0007669"/>
    <property type="project" value="TreeGrafter"/>
</dbReference>
<evidence type="ECO:0000256" key="3">
    <source>
        <dbReference type="ARBA" id="ARBA00022679"/>
    </source>
</evidence>
<gene>
    <name evidence="5" type="ORF">LCGC14_1633820</name>
</gene>
<evidence type="ECO:0000256" key="2">
    <source>
        <dbReference type="ARBA" id="ARBA00022676"/>
    </source>
</evidence>
<sequence>MTTISAVIPTLNEAEGLEWLIPRLAKLPLDKIVVVDDNSTDGTDLVVIRERALWRKIMLLERKDERGLSSAVRAGASICSSDYILTMDADGQHDPEDAREMLEIAYTGNYDIVVGSRFASGANLSGLSKRRQLLSRGLNFIANTRAQTKCSDPMTGFCIVRRDLLLQTQTNGFKFLYEILFNTKANLTDRPIAFRPRLGGESKASLKELTNLMKTPRWPNL</sequence>
<dbReference type="SUPFAM" id="SSF53448">
    <property type="entry name" value="Nucleotide-diphospho-sugar transferases"/>
    <property type="match status" value="1"/>
</dbReference>
<evidence type="ECO:0000259" key="4">
    <source>
        <dbReference type="Pfam" id="PF00535"/>
    </source>
</evidence>
<dbReference type="InterPro" id="IPR039528">
    <property type="entry name" value="DPM1-like"/>
</dbReference>
<dbReference type="PANTHER" id="PTHR43398:SF1">
    <property type="entry name" value="DOLICHOL-PHOSPHATE MANNOSYLTRANSFERASE SUBUNIT 1"/>
    <property type="match status" value="1"/>
</dbReference>
<organism evidence="5">
    <name type="scientific">marine sediment metagenome</name>
    <dbReference type="NCBI Taxonomy" id="412755"/>
    <lineage>
        <taxon>unclassified sequences</taxon>
        <taxon>metagenomes</taxon>
        <taxon>ecological metagenomes</taxon>
    </lineage>
</organism>
<comment type="caution">
    <text evidence="5">The sequence shown here is derived from an EMBL/GenBank/DDBJ whole genome shotgun (WGS) entry which is preliminary data.</text>
</comment>
<accession>A0A0F9IP31</accession>
<keyword evidence="3" id="KW-0808">Transferase</keyword>
<dbReference type="GO" id="GO:0016020">
    <property type="term" value="C:membrane"/>
    <property type="evidence" value="ECO:0007669"/>
    <property type="project" value="GOC"/>
</dbReference>
<keyword evidence="2" id="KW-0328">Glycosyltransferase</keyword>
<dbReference type="GO" id="GO:0004582">
    <property type="term" value="F:dolichyl-phosphate beta-D-mannosyltransferase activity"/>
    <property type="evidence" value="ECO:0007669"/>
    <property type="project" value="InterPro"/>
</dbReference>
<dbReference type="Gene3D" id="3.90.550.10">
    <property type="entry name" value="Spore Coat Polysaccharide Biosynthesis Protein SpsA, Chain A"/>
    <property type="match status" value="1"/>
</dbReference>
<proteinExistence type="inferred from homology"/>
<dbReference type="InterPro" id="IPR029044">
    <property type="entry name" value="Nucleotide-diphossugar_trans"/>
</dbReference>
<dbReference type="InterPro" id="IPR001173">
    <property type="entry name" value="Glyco_trans_2-like"/>
</dbReference>
<dbReference type="GO" id="GO:0006488">
    <property type="term" value="P:dolichol-linked oligosaccharide biosynthetic process"/>
    <property type="evidence" value="ECO:0007669"/>
    <property type="project" value="TreeGrafter"/>
</dbReference>
<feature type="domain" description="Glycosyltransferase 2-like" evidence="4">
    <location>
        <begin position="5"/>
        <end position="165"/>
    </location>
</feature>
<name>A0A0F9IP31_9ZZZZ</name>
<protein>
    <recommendedName>
        <fullName evidence="4">Glycosyltransferase 2-like domain-containing protein</fullName>
    </recommendedName>
</protein>
<dbReference type="AlphaFoldDB" id="A0A0F9IP31"/>